<sequence>MLKPQEDLSVNRYPDPAATGRLVREPLSRSCSHRKTCPLTVIPILQPQEDLSVNLYSDPPVTERLAREPLFRSCNYRRTCKSTVIPILQPQKDLHVNRYSDPAATERLVSEPLSRSCSYRKTSTERLAREPLFRSCNYRRTCKSTVIPILQPQKDLHVNRYSDPATIEGLENQRDAVVKTLPTTNQSVALHYVVAFRQFEQRDVSVETNTKFNHYSKRIKTYAYEDNKGTI</sequence>
<dbReference type="EMBL" id="JAWDGP010006763">
    <property type="protein sequence ID" value="KAK3735870.1"/>
    <property type="molecule type" value="Genomic_DNA"/>
</dbReference>
<comment type="caution">
    <text evidence="1">The sequence shown here is derived from an EMBL/GenBank/DDBJ whole genome shotgun (WGS) entry which is preliminary data.</text>
</comment>
<reference evidence="1" key="1">
    <citation type="journal article" date="2023" name="G3 (Bethesda)">
        <title>A reference genome for the long-term kleptoplast-retaining sea slug Elysia crispata morphotype clarki.</title>
        <authorList>
            <person name="Eastman K.E."/>
            <person name="Pendleton A.L."/>
            <person name="Shaikh M.A."/>
            <person name="Suttiyut T."/>
            <person name="Ogas R."/>
            <person name="Tomko P."/>
            <person name="Gavelis G."/>
            <person name="Widhalm J.R."/>
            <person name="Wisecaver J.H."/>
        </authorList>
    </citation>
    <scope>NUCLEOTIDE SEQUENCE</scope>
    <source>
        <strain evidence="1">ECLA1</strain>
    </source>
</reference>
<keyword evidence="2" id="KW-1185">Reference proteome</keyword>
<organism evidence="1 2">
    <name type="scientific">Elysia crispata</name>
    <name type="common">lettuce slug</name>
    <dbReference type="NCBI Taxonomy" id="231223"/>
    <lineage>
        <taxon>Eukaryota</taxon>
        <taxon>Metazoa</taxon>
        <taxon>Spiralia</taxon>
        <taxon>Lophotrochozoa</taxon>
        <taxon>Mollusca</taxon>
        <taxon>Gastropoda</taxon>
        <taxon>Heterobranchia</taxon>
        <taxon>Euthyneura</taxon>
        <taxon>Panpulmonata</taxon>
        <taxon>Sacoglossa</taxon>
        <taxon>Placobranchoidea</taxon>
        <taxon>Plakobranchidae</taxon>
        <taxon>Elysia</taxon>
    </lineage>
</organism>
<evidence type="ECO:0000313" key="1">
    <source>
        <dbReference type="EMBL" id="KAK3735870.1"/>
    </source>
</evidence>
<dbReference type="AlphaFoldDB" id="A0AAE0Y7M8"/>
<evidence type="ECO:0000313" key="2">
    <source>
        <dbReference type="Proteomes" id="UP001283361"/>
    </source>
</evidence>
<proteinExistence type="predicted"/>
<gene>
    <name evidence="1" type="ORF">RRG08_041060</name>
</gene>
<dbReference type="Proteomes" id="UP001283361">
    <property type="component" value="Unassembled WGS sequence"/>
</dbReference>
<name>A0AAE0Y7M8_9GAST</name>
<accession>A0AAE0Y7M8</accession>
<protein>
    <submittedName>
        <fullName evidence="1">Uncharacterized protein</fullName>
    </submittedName>
</protein>